<dbReference type="Gene3D" id="1.10.150.250">
    <property type="entry name" value="Flavinator of succinate dehydrogenase"/>
    <property type="match status" value="1"/>
</dbReference>
<proteinExistence type="inferred from homology"/>
<evidence type="ECO:0000256" key="1">
    <source>
        <dbReference type="ARBA" id="ARBA00008571"/>
    </source>
</evidence>
<dbReference type="Proteomes" id="UP000197065">
    <property type="component" value="Unassembled WGS sequence"/>
</dbReference>
<evidence type="ECO:0000256" key="2">
    <source>
        <dbReference type="ARBA" id="ARBA00019418"/>
    </source>
</evidence>
<name>A0A212QN89_9PROT</name>
<keyword evidence="5" id="KW-1185">Reference proteome</keyword>
<sequence>MSLDALAIRKKRLVHHSRYRGFLESDVILGRFAEEHLASLNEEQVGRYETLLAESDHDIFAWIVGSRPVPARHDNDVLALIKSTQIALARSHRAR</sequence>
<comment type="similarity">
    <text evidence="1">Belongs to the SdhE FAD assembly factor family.</text>
</comment>
<reference evidence="4 5" key="1">
    <citation type="submission" date="2017-06" db="EMBL/GenBank/DDBJ databases">
        <authorList>
            <person name="Kim H.J."/>
            <person name="Triplett B.A."/>
        </authorList>
    </citation>
    <scope>NUCLEOTIDE SEQUENCE [LARGE SCALE GENOMIC DNA]</scope>
    <source>
        <strain evidence="4 5">B29T1</strain>
    </source>
</reference>
<gene>
    <name evidence="4" type="ORF">SAMN07250955_10268</name>
</gene>
<dbReference type="EMBL" id="FYEH01000002">
    <property type="protein sequence ID" value="SNB60824.1"/>
    <property type="molecule type" value="Genomic_DNA"/>
</dbReference>
<dbReference type="Pfam" id="PF03937">
    <property type="entry name" value="Sdh5"/>
    <property type="match status" value="1"/>
</dbReference>
<organism evidence="4 5">
    <name type="scientific">Arboricoccus pini</name>
    <dbReference type="NCBI Taxonomy" id="1963835"/>
    <lineage>
        <taxon>Bacteria</taxon>
        <taxon>Pseudomonadati</taxon>
        <taxon>Pseudomonadota</taxon>
        <taxon>Alphaproteobacteria</taxon>
        <taxon>Geminicoccales</taxon>
        <taxon>Geminicoccaceae</taxon>
        <taxon>Arboricoccus</taxon>
    </lineage>
</organism>
<dbReference type="OrthoDB" id="9807264at2"/>
<dbReference type="RefSeq" id="WP_088559953.1">
    <property type="nucleotide sequence ID" value="NZ_FYEH01000002.1"/>
</dbReference>
<evidence type="ECO:0000256" key="3">
    <source>
        <dbReference type="ARBA" id="ARBA00023186"/>
    </source>
</evidence>
<dbReference type="SUPFAM" id="SSF109910">
    <property type="entry name" value="YgfY-like"/>
    <property type="match status" value="1"/>
</dbReference>
<dbReference type="InterPro" id="IPR036714">
    <property type="entry name" value="SDH_sf"/>
</dbReference>
<dbReference type="GO" id="GO:0006099">
    <property type="term" value="P:tricarboxylic acid cycle"/>
    <property type="evidence" value="ECO:0007669"/>
    <property type="project" value="TreeGrafter"/>
</dbReference>
<evidence type="ECO:0000313" key="5">
    <source>
        <dbReference type="Proteomes" id="UP000197065"/>
    </source>
</evidence>
<dbReference type="PANTHER" id="PTHR12469:SF2">
    <property type="entry name" value="SUCCINATE DEHYDROGENASE ASSEMBLY FACTOR 2, MITOCHONDRIAL"/>
    <property type="match status" value="1"/>
</dbReference>
<dbReference type="FunFam" id="1.10.150.250:FF:000002">
    <property type="entry name" value="Succinate dehydrogenase assembly factor 2, mitochondrial"/>
    <property type="match status" value="1"/>
</dbReference>
<accession>A0A212QN89</accession>
<protein>
    <recommendedName>
        <fullName evidence="2">FAD assembly factor SdhE</fullName>
    </recommendedName>
</protein>
<dbReference type="PANTHER" id="PTHR12469">
    <property type="entry name" value="PROTEIN EMI5 HOMOLOG, MITOCHONDRIAL"/>
    <property type="match status" value="1"/>
</dbReference>
<dbReference type="InterPro" id="IPR005631">
    <property type="entry name" value="SDH"/>
</dbReference>
<dbReference type="AlphaFoldDB" id="A0A212QN89"/>
<evidence type="ECO:0000313" key="4">
    <source>
        <dbReference type="EMBL" id="SNB60824.1"/>
    </source>
</evidence>
<keyword evidence="3" id="KW-0143">Chaperone</keyword>